<organism evidence="1 2">
    <name type="scientific">Enhygromyxa salina</name>
    <dbReference type="NCBI Taxonomy" id="215803"/>
    <lineage>
        <taxon>Bacteria</taxon>
        <taxon>Pseudomonadati</taxon>
        <taxon>Myxococcota</taxon>
        <taxon>Polyangia</taxon>
        <taxon>Nannocystales</taxon>
        <taxon>Nannocystaceae</taxon>
        <taxon>Enhygromyxa</taxon>
    </lineage>
</organism>
<accession>A0A0C2A3U1</accession>
<proteinExistence type="predicted"/>
<dbReference type="EMBL" id="JMCC02000015">
    <property type="protein sequence ID" value="KIG18053.1"/>
    <property type="molecule type" value="Genomic_DNA"/>
</dbReference>
<comment type="caution">
    <text evidence="1">The sequence shown here is derived from an EMBL/GenBank/DDBJ whole genome shotgun (WGS) entry which is preliminary data.</text>
</comment>
<name>A0A0C2A3U1_9BACT</name>
<evidence type="ECO:0000313" key="2">
    <source>
        <dbReference type="Proteomes" id="UP000031599"/>
    </source>
</evidence>
<reference evidence="1 2" key="1">
    <citation type="submission" date="2014-12" db="EMBL/GenBank/DDBJ databases">
        <title>Genome assembly of Enhygromyxa salina DSM 15201.</title>
        <authorList>
            <person name="Sharma G."/>
            <person name="Subramanian S."/>
        </authorList>
    </citation>
    <scope>NUCLEOTIDE SEQUENCE [LARGE SCALE GENOMIC DNA]</scope>
    <source>
        <strain evidence="1 2">DSM 15201</strain>
    </source>
</reference>
<dbReference type="AlphaFoldDB" id="A0A0C2A3U1"/>
<gene>
    <name evidence="1" type="ORF">DB30_01940</name>
</gene>
<sequence>MRGSTYLGIREHVKATLPGGMEAVCEAMPAGPHRSFVEQRFTADGWYDALTIRPLTEIIAKLEQRSWEQSLRARAQDLARREGGVLGRVRMMASSPEKVAEKLQLAALERFDFGRAEIVETARGLSKAAYHEVPQPLGAWLVACLDGHAGVLISNAGGKQPKLTSRLIPQGRRGEMGLVDVRVDMSWSR</sequence>
<evidence type="ECO:0000313" key="1">
    <source>
        <dbReference type="EMBL" id="KIG18053.1"/>
    </source>
</evidence>
<dbReference type="Proteomes" id="UP000031599">
    <property type="component" value="Unassembled WGS sequence"/>
</dbReference>
<protein>
    <submittedName>
        <fullName evidence="1">Uncharacterized protein</fullName>
    </submittedName>
</protein>